<gene>
    <name evidence="1" type="ORF">SAMN05421780_11079</name>
</gene>
<proteinExistence type="predicted"/>
<dbReference type="Proteomes" id="UP000199514">
    <property type="component" value="Unassembled WGS sequence"/>
</dbReference>
<sequence>MSSENRAIDNNSVFERYNRIKRRSDKTAVIDAFCKETKLSRDYAIFIIGHKKMSVAQTKKLVKALKKVVEV</sequence>
<organism evidence="1 2">
    <name type="scientific">Flexibacter flexilis DSM 6793</name>
    <dbReference type="NCBI Taxonomy" id="927664"/>
    <lineage>
        <taxon>Bacteria</taxon>
        <taxon>Pseudomonadati</taxon>
        <taxon>Bacteroidota</taxon>
        <taxon>Cytophagia</taxon>
        <taxon>Cytophagales</taxon>
        <taxon>Flexibacteraceae</taxon>
        <taxon>Flexibacter</taxon>
    </lineage>
</organism>
<protein>
    <submittedName>
        <fullName evidence="1">Uncharacterized protein</fullName>
    </submittedName>
</protein>
<dbReference type="RefSeq" id="WP_091515092.1">
    <property type="nucleotide sequence ID" value="NZ_FOLE01000010.1"/>
</dbReference>
<reference evidence="1 2" key="1">
    <citation type="submission" date="2016-10" db="EMBL/GenBank/DDBJ databases">
        <authorList>
            <person name="de Groot N.N."/>
        </authorList>
    </citation>
    <scope>NUCLEOTIDE SEQUENCE [LARGE SCALE GENOMIC DNA]</scope>
    <source>
        <strain evidence="1 2">DSM 6793</strain>
    </source>
</reference>
<name>A0A1I1MA91_9BACT</name>
<dbReference type="AlphaFoldDB" id="A0A1I1MA91"/>
<dbReference type="EMBL" id="FOLE01000010">
    <property type="protein sequence ID" value="SFC81722.1"/>
    <property type="molecule type" value="Genomic_DNA"/>
</dbReference>
<accession>A0A1I1MA91</accession>
<evidence type="ECO:0000313" key="2">
    <source>
        <dbReference type="Proteomes" id="UP000199514"/>
    </source>
</evidence>
<keyword evidence="2" id="KW-1185">Reference proteome</keyword>
<evidence type="ECO:0000313" key="1">
    <source>
        <dbReference type="EMBL" id="SFC81722.1"/>
    </source>
</evidence>